<accession>A0A7M4DQH8</accession>
<dbReference type="Proteomes" id="UP000419743">
    <property type="component" value="Unassembled WGS sequence"/>
</dbReference>
<evidence type="ECO:0008006" key="3">
    <source>
        <dbReference type="Google" id="ProtNLM"/>
    </source>
</evidence>
<sequence>MNTESQRLLSEDLVKVLDLVKDADSIELKLTLPGSSYRQSAAALGVDPLEAQIRQVFFFDTPDLRLNQVGVVARARRIQGRGDDSVIKLRPVVPSELPDDVRASENLGVEVDVMPGGYVCSASMKHALTAPRVRQAVVGEVPLHKVFSKEQRAFLAAHAPDGLTIDDLSVLGPIFVLKLKLRPDAFSRRLVVEVWLYPDGARVFELSTKCLPGEGVMVGMEVRKFLESKGIPLSGAQQTKTKTALEFFSAELLASGPE</sequence>
<organism evidence="1 2">
    <name type="scientific">Occultella aeris</name>
    <dbReference type="NCBI Taxonomy" id="2761496"/>
    <lineage>
        <taxon>Bacteria</taxon>
        <taxon>Bacillati</taxon>
        <taxon>Actinomycetota</taxon>
        <taxon>Actinomycetes</taxon>
        <taxon>Micrococcales</taxon>
        <taxon>Ruaniaceae</taxon>
        <taxon>Occultella</taxon>
    </lineage>
</organism>
<evidence type="ECO:0000313" key="2">
    <source>
        <dbReference type="Proteomes" id="UP000419743"/>
    </source>
</evidence>
<dbReference type="RefSeq" id="WP_156743028.1">
    <property type="nucleotide sequence ID" value="NZ_CACRYJ010000062.1"/>
</dbReference>
<dbReference type="EMBL" id="CACRYJ010000062">
    <property type="protein sequence ID" value="VZO39722.1"/>
    <property type="molecule type" value="Genomic_DNA"/>
</dbReference>
<proteinExistence type="predicted"/>
<name>A0A7M4DQH8_9MICO</name>
<dbReference type="SUPFAM" id="SSF55154">
    <property type="entry name" value="CYTH-like phosphatases"/>
    <property type="match status" value="1"/>
</dbReference>
<comment type="caution">
    <text evidence="1">The sequence shown here is derived from an EMBL/GenBank/DDBJ whole genome shotgun (WGS) entry which is preliminary data.</text>
</comment>
<dbReference type="Gene3D" id="2.40.320.10">
    <property type="entry name" value="Hypothetical Protein Pfu-838710-001"/>
    <property type="match status" value="1"/>
</dbReference>
<evidence type="ECO:0000313" key="1">
    <source>
        <dbReference type="EMBL" id="VZO39722.1"/>
    </source>
</evidence>
<protein>
    <recommendedName>
        <fullName evidence="3">Adenylate cyclase</fullName>
    </recommendedName>
</protein>
<keyword evidence="2" id="KW-1185">Reference proteome</keyword>
<dbReference type="InterPro" id="IPR033469">
    <property type="entry name" value="CYTH-like_dom_sf"/>
</dbReference>
<dbReference type="AlphaFoldDB" id="A0A7M4DQH8"/>
<gene>
    <name evidence="1" type="ORF">HALOF300_04418</name>
</gene>
<reference evidence="1 2" key="1">
    <citation type="submission" date="2019-11" db="EMBL/GenBank/DDBJ databases">
        <authorList>
            <person name="Criscuolo A."/>
        </authorList>
    </citation>
    <scope>NUCLEOTIDE SEQUENCE [LARGE SCALE GENOMIC DNA]</scope>
    <source>
        <strain evidence="1">CIP111667</strain>
    </source>
</reference>